<evidence type="ECO:0000256" key="7">
    <source>
        <dbReference type="ARBA" id="ARBA00023180"/>
    </source>
</evidence>
<evidence type="ECO:0000256" key="10">
    <source>
        <dbReference type="ARBA" id="ARBA00038934"/>
    </source>
</evidence>
<proteinExistence type="inferred from homology"/>
<feature type="compositionally biased region" description="Gly residues" evidence="14">
    <location>
        <begin position="354"/>
        <end position="364"/>
    </location>
</feature>
<comment type="cofactor">
    <cofactor evidence="1">
        <name>Mn(2+)</name>
        <dbReference type="ChEBI" id="CHEBI:29035"/>
    </cofactor>
</comment>
<dbReference type="GO" id="GO:0005978">
    <property type="term" value="P:glycogen biosynthetic process"/>
    <property type="evidence" value="ECO:0007669"/>
    <property type="project" value="UniProtKB-KW"/>
</dbReference>
<dbReference type="InterPro" id="IPR002495">
    <property type="entry name" value="Glyco_trans_8"/>
</dbReference>
<dbReference type="EC" id="2.4.1.186" evidence="10"/>
<dbReference type="SUPFAM" id="SSF53448">
    <property type="entry name" value="Nucleotide-diphospho-sugar transferases"/>
    <property type="match status" value="1"/>
</dbReference>
<evidence type="ECO:0000256" key="1">
    <source>
        <dbReference type="ARBA" id="ARBA00001936"/>
    </source>
</evidence>
<comment type="catalytic activity">
    <reaction evidence="12">
        <text>L-tyrosyl-[glycogenin] + UDP-alpha-D-glucose = alpha-D-glucosyl-L-tyrosyl-[glycogenin] + UDP + H(+)</text>
        <dbReference type="Rhea" id="RHEA:23360"/>
        <dbReference type="Rhea" id="RHEA-COMP:14604"/>
        <dbReference type="Rhea" id="RHEA-COMP:14605"/>
        <dbReference type="ChEBI" id="CHEBI:15378"/>
        <dbReference type="ChEBI" id="CHEBI:46858"/>
        <dbReference type="ChEBI" id="CHEBI:58223"/>
        <dbReference type="ChEBI" id="CHEBI:58885"/>
        <dbReference type="ChEBI" id="CHEBI:140573"/>
        <dbReference type="EC" id="2.4.1.186"/>
    </reaction>
</comment>
<dbReference type="OrthoDB" id="2014201at2759"/>
<reference evidence="15" key="2">
    <citation type="journal article" date="2020" name="Nat. Commun.">
        <title>Large-scale genome sequencing of mycorrhizal fungi provides insights into the early evolution of symbiotic traits.</title>
        <authorList>
            <person name="Miyauchi S."/>
            <person name="Kiss E."/>
            <person name="Kuo A."/>
            <person name="Drula E."/>
            <person name="Kohler A."/>
            <person name="Sanchez-Garcia M."/>
            <person name="Morin E."/>
            <person name="Andreopoulos B."/>
            <person name="Barry K.W."/>
            <person name="Bonito G."/>
            <person name="Buee M."/>
            <person name="Carver A."/>
            <person name="Chen C."/>
            <person name="Cichocki N."/>
            <person name="Clum A."/>
            <person name="Culley D."/>
            <person name="Crous P.W."/>
            <person name="Fauchery L."/>
            <person name="Girlanda M."/>
            <person name="Hayes R.D."/>
            <person name="Keri Z."/>
            <person name="LaButti K."/>
            <person name="Lipzen A."/>
            <person name="Lombard V."/>
            <person name="Magnuson J."/>
            <person name="Maillard F."/>
            <person name="Murat C."/>
            <person name="Nolan M."/>
            <person name="Ohm R.A."/>
            <person name="Pangilinan J."/>
            <person name="Pereira M.F."/>
            <person name="Perotto S."/>
            <person name="Peter M."/>
            <person name="Pfister S."/>
            <person name="Riley R."/>
            <person name="Sitrit Y."/>
            <person name="Stielow J.B."/>
            <person name="Szollosi G."/>
            <person name="Zifcakova L."/>
            <person name="Stursova M."/>
            <person name="Spatafora J.W."/>
            <person name="Tedersoo L."/>
            <person name="Vaario L.M."/>
            <person name="Yamada A."/>
            <person name="Yan M."/>
            <person name="Wang P."/>
            <person name="Xu J."/>
            <person name="Bruns T."/>
            <person name="Baldrian P."/>
            <person name="Vilgalys R."/>
            <person name="Dunand C."/>
            <person name="Henrissat B."/>
            <person name="Grigoriev I.V."/>
            <person name="Hibbett D."/>
            <person name="Nagy L.G."/>
            <person name="Martin F.M."/>
        </authorList>
    </citation>
    <scope>NUCLEOTIDE SEQUENCE</scope>
    <source>
        <strain evidence="15">Prilba</strain>
    </source>
</reference>
<evidence type="ECO:0000256" key="12">
    <source>
        <dbReference type="ARBA" id="ARBA00052293"/>
    </source>
</evidence>
<keyword evidence="3" id="KW-0963">Cytoplasm</keyword>
<feature type="region of interest" description="Disordered" evidence="14">
    <location>
        <begin position="680"/>
        <end position="711"/>
    </location>
</feature>
<dbReference type="CDD" id="cd02537">
    <property type="entry name" value="GT8_Glycogenin"/>
    <property type="match status" value="1"/>
</dbReference>
<dbReference type="GO" id="GO:0005737">
    <property type="term" value="C:cytoplasm"/>
    <property type="evidence" value="ECO:0007669"/>
    <property type="project" value="UniProtKB-SubCell"/>
</dbReference>
<keyword evidence="5" id="KW-0479">Metal-binding</keyword>
<dbReference type="InterPro" id="IPR050587">
    <property type="entry name" value="GNT1/Glycosyltrans_8"/>
</dbReference>
<evidence type="ECO:0000256" key="6">
    <source>
        <dbReference type="ARBA" id="ARBA00023056"/>
    </source>
</evidence>
<evidence type="ECO:0000256" key="2">
    <source>
        <dbReference type="ARBA" id="ARBA00004496"/>
    </source>
</evidence>
<dbReference type="Proteomes" id="UP000759537">
    <property type="component" value="Unassembled WGS sequence"/>
</dbReference>
<feature type="region of interest" description="Disordered" evidence="14">
    <location>
        <begin position="341"/>
        <end position="426"/>
    </location>
</feature>
<evidence type="ECO:0000256" key="3">
    <source>
        <dbReference type="ARBA" id="ARBA00022490"/>
    </source>
</evidence>
<protein>
    <recommendedName>
        <fullName evidence="10">glycogenin glucosyltransferase</fullName>
        <ecNumber evidence="10">2.4.1.186</ecNumber>
    </recommendedName>
</protein>
<keyword evidence="8" id="KW-0464">Manganese</keyword>
<comment type="similarity">
    <text evidence="9">Belongs to the glycosyltransferase 8 family. Glycogenin subfamily.</text>
</comment>
<evidence type="ECO:0000256" key="5">
    <source>
        <dbReference type="ARBA" id="ARBA00022723"/>
    </source>
</evidence>
<dbReference type="EMBL" id="WHVB01000006">
    <property type="protein sequence ID" value="KAF8481990.1"/>
    <property type="molecule type" value="Genomic_DNA"/>
</dbReference>
<dbReference type="AlphaFoldDB" id="A0A9P5TAV4"/>
<gene>
    <name evidence="15" type="ORF">DFH94DRAFT_734436</name>
</gene>
<feature type="region of interest" description="Disordered" evidence="14">
    <location>
        <begin position="466"/>
        <end position="486"/>
    </location>
</feature>
<evidence type="ECO:0000313" key="16">
    <source>
        <dbReference type="Proteomes" id="UP000759537"/>
    </source>
</evidence>
<dbReference type="FunFam" id="3.90.550.10:FF:000092">
    <property type="entry name" value="Glycogenin 2"/>
    <property type="match status" value="1"/>
</dbReference>
<evidence type="ECO:0000256" key="13">
    <source>
        <dbReference type="ARBA" id="ARBA00057883"/>
    </source>
</evidence>
<dbReference type="GO" id="GO:0008466">
    <property type="term" value="F:glycogenin glucosyltransferase activity"/>
    <property type="evidence" value="ECO:0007669"/>
    <property type="project" value="UniProtKB-EC"/>
</dbReference>
<feature type="region of interest" description="Disordered" evidence="14">
    <location>
        <begin position="556"/>
        <end position="579"/>
    </location>
</feature>
<evidence type="ECO:0000256" key="14">
    <source>
        <dbReference type="SAM" id="MobiDB-lite"/>
    </source>
</evidence>
<evidence type="ECO:0000256" key="8">
    <source>
        <dbReference type="ARBA" id="ARBA00023211"/>
    </source>
</evidence>
<evidence type="ECO:0000256" key="11">
    <source>
        <dbReference type="ARBA" id="ARBA00050886"/>
    </source>
</evidence>
<evidence type="ECO:0000256" key="4">
    <source>
        <dbReference type="ARBA" id="ARBA00022679"/>
    </source>
</evidence>
<keyword evidence="6" id="KW-0320">Glycogen biosynthesis</keyword>
<dbReference type="InterPro" id="IPR029044">
    <property type="entry name" value="Nucleotide-diphossugar_trans"/>
</dbReference>
<dbReference type="GO" id="GO:0046872">
    <property type="term" value="F:metal ion binding"/>
    <property type="evidence" value="ECO:0007669"/>
    <property type="project" value="UniProtKB-KW"/>
</dbReference>
<comment type="function">
    <text evidence="13">Self-glucosylating initiator of glycogen synthesis. It catalyzes the formation of a short alpha (1,4)-glucosyl chain covalently attached via a glucose 1-O-tyrosyl linkage to internal tyrosine residues and these chains act as primers for the elongation reaction catalyzed by glycogen synthase.</text>
</comment>
<keyword evidence="16" id="KW-1185">Reference proteome</keyword>
<feature type="compositionally biased region" description="Polar residues" evidence="14">
    <location>
        <begin position="470"/>
        <end position="482"/>
    </location>
</feature>
<comment type="caution">
    <text evidence="15">The sequence shown here is derived from an EMBL/GenBank/DDBJ whole genome shotgun (WGS) entry which is preliminary data.</text>
</comment>
<evidence type="ECO:0000256" key="9">
    <source>
        <dbReference type="ARBA" id="ARBA00038162"/>
    </source>
</evidence>
<feature type="region of interest" description="Disordered" evidence="14">
    <location>
        <begin position="727"/>
        <end position="810"/>
    </location>
</feature>
<sequence length="1114" mass="121886">MASPYAFVTLLTSDSYLPGVLTLAAALKDIHPSPALHPEVDFQTVCLVTPETVDIASIKLLRKAFDVVVGVELIEENNERGLQLLGRPDLSTVLTKLHIFRLTQFSKIIFLDADVLPIRPLSHLFTLPHEFSAVPDVGWPDIFNSGFMVLSPGEDKFTELMSLSKTKGSWDGADQGLLNEWRGSDWNRLSFTYNTTPTAVYTYAPAYERFGSQISAIHFIGANKPWSSIPWRAPGSTTAQGVASQPLQVYDYGSLVDRWYAVYDKHYRSQPVIPQAAYASTRYDAVWDQGSNVTASGTLGLPTTSALSLEDLRRIAIEGFSGFSRSSASTTGEGNYISLPLEGRLDLMRPRPGPGMGGESGAGEDGQRAPGASARDLLTFDDNAGPATPKVRPHSFYASDLPHGRSTSDSAPYEHPSAPHLDPEPGAMISFASGLPRQPVASARWQIQPGPTSSLPQDQARSYYSAGYNPWTSSGPEPQYSQGTGGRHVRDVQEQYASHQHTIQSDSGTGGSISLSGQIEGAQPVGIYPQGVPEYPHGQHQLFLPFERDVSTFAASMQPAQRNTEQIPESQRQRGLSQESVYQITQRLPQTYQTQDAQEPRVQGELRAPNFDAQQVHPELFLRRDPEHTHEHGHQQAPPQEPLRPVSPPLMVWNPAVEPPPNTAPVSNFPTTTYYPNVWDQSPTHYRSDSSRATSPTQGTPASFTMPPPSRIPERLLQEKHYVNVLGERQQGETPSPDRAKIKPVFPWEDKPRLTPGRVFPTTDSPPPGQFLLPAVQPASPSPSPPLRYSPTQPYTSSPPSGFPPSFSYSNAWDSVPSIQKYASRLVRPSQYTPPQAPLGPAFDLGESRRRESALFRNWQESGESSVDGDDEDTGDEGGQSPPSKPRPRSGSSSGKSKKKEYRSQGVQTIPKETRDQSVQVTILTDPLDANRSIKDKDQMSPRSREGSFSGLSPALATKQQDLPPSRTRLQGPATSYTGDLHLPKLSPLGSPTGLRSPRYASPRGSSTNLAESTPRPVLYKPTQRPSTPQRGGELQRLPPSSISRTFSSDTASSPSSAGPPISPTDIRPIQRAGGRAWDPARGVEIFKRGSEEVLARFLKMGSWEEEKQSQSPT</sequence>
<accession>A0A9P5TAV4</accession>
<comment type="catalytic activity">
    <reaction evidence="11">
        <text>[1,4-alpha-D-glucosyl](n)-L-tyrosyl-[glycogenin] + UDP-alpha-D-glucose = [1,4-alpha-D-glucosyl](n+1)-L-tyrosyl-[glycogenin] + UDP + H(+)</text>
        <dbReference type="Rhea" id="RHEA:56560"/>
        <dbReference type="Rhea" id="RHEA-COMP:14606"/>
        <dbReference type="Rhea" id="RHEA-COMP:14607"/>
        <dbReference type="ChEBI" id="CHEBI:15378"/>
        <dbReference type="ChEBI" id="CHEBI:58223"/>
        <dbReference type="ChEBI" id="CHEBI:58885"/>
        <dbReference type="ChEBI" id="CHEBI:140574"/>
        <dbReference type="EC" id="2.4.1.186"/>
    </reaction>
</comment>
<feature type="region of interest" description="Disordered" evidence="14">
    <location>
        <begin position="827"/>
        <end position="1080"/>
    </location>
</feature>
<feature type="compositionally biased region" description="Polar residues" evidence="14">
    <location>
        <begin position="680"/>
        <end position="703"/>
    </location>
</feature>
<feature type="compositionally biased region" description="Low complexity" evidence="14">
    <location>
        <begin position="789"/>
        <end position="810"/>
    </location>
</feature>
<feature type="region of interest" description="Disordered" evidence="14">
    <location>
        <begin position="627"/>
        <end position="647"/>
    </location>
</feature>
<dbReference type="Pfam" id="PF01501">
    <property type="entry name" value="Glyco_transf_8"/>
    <property type="match status" value="1"/>
</dbReference>
<keyword evidence="4" id="KW-0808">Transferase</keyword>
<reference evidence="15" key="1">
    <citation type="submission" date="2019-10" db="EMBL/GenBank/DDBJ databases">
        <authorList>
            <consortium name="DOE Joint Genome Institute"/>
            <person name="Kuo A."/>
            <person name="Miyauchi S."/>
            <person name="Kiss E."/>
            <person name="Drula E."/>
            <person name="Kohler A."/>
            <person name="Sanchez-Garcia M."/>
            <person name="Andreopoulos B."/>
            <person name="Barry K.W."/>
            <person name="Bonito G."/>
            <person name="Buee M."/>
            <person name="Carver A."/>
            <person name="Chen C."/>
            <person name="Cichocki N."/>
            <person name="Clum A."/>
            <person name="Culley D."/>
            <person name="Crous P.W."/>
            <person name="Fauchery L."/>
            <person name="Girlanda M."/>
            <person name="Hayes R."/>
            <person name="Keri Z."/>
            <person name="LaButti K."/>
            <person name="Lipzen A."/>
            <person name="Lombard V."/>
            <person name="Magnuson J."/>
            <person name="Maillard F."/>
            <person name="Morin E."/>
            <person name="Murat C."/>
            <person name="Nolan M."/>
            <person name="Ohm R."/>
            <person name="Pangilinan J."/>
            <person name="Pereira M."/>
            <person name="Perotto S."/>
            <person name="Peter M."/>
            <person name="Riley R."/>
            <person name="Sitrit Y."/>
            <person name="Stielow B."/>
            <person name="Szollosi G."/>
            <person name="Zifcakova L."/>
            <person name="Stursova M."/>
            <person name="Spatafora J.W."/>
            <person name="Tedersoo L."/>
            <person name="Vaario L.-M."/>
            <person name="Yamada A."/>
            <person name="Yan M."/>
            <person name="Wang P."/>
            <person name="Xu J."/>
            <person name="Bruns T."/>
            <person name="Baldrian P."/>
            <person name="Vilgalys R."/>
            <person name="Henrissat B."/>
            <person name="Grigoriev I.V."/>
            <person name="Hibbett D."/>
            <person name="Nagy L.G."/>
            <person name="Martin F.M."/>
        </authorList>
    </citation>
    <scope>NUCLEOTIDE SEQUENCE</scope>
    <source>
        <strain evidence="15">Prilba</strain>
    </source>
</reference>
<comment type="subcellular location">
    <subcellularLocation>
        <location evidence="2">Cytoplasm</location>
    </subcellularLocation>
</comment>
<feature type="compositionally biased region" description="Acidic residues" evidence="14">
    <location>
        <begin position="867"/>
        <end position="876"/>
    </location>
</feature>
<organism evidence="15 16">
    <name type="scientific">Russula ochroleuca</name>
    <dbReference type="NCBI Taxonomy" id="152965"/>
    <lineage>
        <taxon>Eukaryota</taxon>
        <taxon>Fungi</taxon>
        <taxon>Dikarya</taxon>
        <taxon>Basidiomycota</taxon>
        <taxon>Agaricomycotina</taxon>
        <taxon>Agaricomycetes</taxon>
        <taxon>Russulales</taxon>
        <taxon>Russulaceae</taxon>
        <taxon>Russula</taxon>
    </lineage>
</organism>
<feature type="compositionally biased region" description="Low complexity" evidence="14">
    <location>
        <begin position="1039"/>
        <end position="1060"/>
    </location>
</feature>
<evidence type="ECO:0000313" key="15">
    <source>
        <dbReference type="EMBL" id="KAF8481990.1"/>
    </source>
</evidence>
<keyword evidence="7" id="KW-0325">Glycoprotein</keyword>
<dbReference type="Gene3D" id="3.90.550.10">
    <property type="entry name" value="Spore Coat Polysaccharide Biosynthesis Protein SpsA, Chain A"/>
    <property type="match status" value="1"/>
</dbReference>
<name>A0A9P5TAV4_9AGAM</name>
<feature type="compositionally biased region" description="Basic and acidic residues" evidence="14">
    <location>
        <begin position="932"/>
        <end position="946"/>
    </location>
</feature>
<dbReference type="PANTHER" id="PTHR11183">
    <property type="entry name" value="GLYCOGENIN SUBFAMILY MEMBER"/>
    <property type="match status" value="1"/>
</dbReference>